<evidence type="ECO:0000313" key="2">
    <source>
        <dbReference type="EMBL" id="ETX00862.1"/>
    </source>
</evidence>
<evidence type="ECO:0000259" key="1">
    <source>
        <dbReference type="Pfam" id="PF01584"/>
    </source>
</evidence>
<keyword evidence="3" id="KW-1185">Reference proteome</keyword>
<dbReference type="EMBL" id="AZHW01000297">
    <property type="protein sequence ID" value="ETX00862.1"/>
    <property type="molecule type" value="Genomic_DNA"/>
</dbReference>
<feature type="domain" description="CheW-like" evidence="1">
    <location>
        <begin position="13"/>
        <end position="134"/>
    </location>
</feature>
<proteinExistence type="predicted"/>
<dbReference type="AlphaFoldDB" id="W4LTX2"/>
<gene>
    <name evidence="2" type="ORF">ETSY1_09630</name>
</gene>
<dbReference type="InterPro" id="IPR002545">
    <property type="entry name" value="CheW-lke_dom"/>
</dbReference>
<organism evidence="2 3">
    <name type="scientific">Entotheonella factor</name>
    <dbReference type="NCBI Taxonomy" id="1429438"/>
    <lineage>
        <taxon>Bacteria</taxon>
        <taxon>Pseudomonadati</taxon>
        <taxon>Nitrospinota/Tectimicrobiota group</taxon>
        <taxon>Candidatus Tectimicrobiota</taxon>
        <taxon>Candidatus Entotheonellia</taxon>
        <taxon>Candidatus Entotheonellales</taxon>
        <taxon>Candidatus Entotheonellaceae</taxon>
        <taxon>Candidatus Entotheonella</taxon>
    </lineage>
</organism>
<dbReference type="Proteomes" id="UP000019141">
    <property type="component" value="Unassembled WGS sequence"/>
</dbReference>
<dbReference type="GO" id="GO:0007165">
    <property type="term" value="P:signal transduction"/>
    <property type="evidence" value="ECO:0007669"/>
    <property type="project" value="InterPro"/>
</dbReference>
<accession>W4LTX2</accession>
<dbReference type="GO" id="GO:0006935">
    <property type="term" value="P:chemotaxis"/>
    <property type="evidence" value="ECO:0007669"/>
    <property type="project" value="InterPro"/>
</dbReference>
<protein>
    <recommendedName>
        <fullName evidence="1">CheW-like domain-containing protein</fullName>
    </recommendedName>
</protein>
<dbReference type="InterPro" id="IPR036061">
    <property type="entry name" value="CheW-like_dom_sf"/>
</dbReference>
<sequence>MTDEFSRQLTIMTFENTRLAVPLSDVISIEGTVDVQPLPSDSTALGQLHYRGYHYPVYGLSSGFDKLSDIPEPSTVCVCLGADESSTRLAILCESVESINLDHSVVPQMLPDCMQATGSPLRALFQYNNQLVLVSKTDVLANYLTGKE</sequence>
<comment type="caution">
    <text evidence="2">The sequence shown here is derived from an EMBL/GenBank/DDBJ whole genome shotgun (WGS) entry which is preliminary data.</text>
</comment>
<dbReference type="Pfam" id="PF01584">
    <property type="entry name" value="CheW"/>
    <property type="match status" value="1"/>
</dbReference>
<dbReference type="HOGENOM" id="CLU_1755489_0_0_7"/>
<dbReference type="SUPFAM" id="SSF50341">
    <property type="entry name" value="CheW-like"/>
    <property type="match status" value="1"/>
</dbReference>
<reference evidence="2 3" key="1">
    <citation type="journal article" date="2014" name="Nature">
        <title>An environmental bacterial taxon with a large and distinct metabolic repertoire.</title>
        <authorList>
            <person name="Wilson M.C."/>
            <person name="Mori T."/>
            <person name="Ruckert C."/>
            <person name="Uria A.R."/>
            <person name="Helf M.J."/>
            <person name="Takada K."/>
            <person name="Gernert C."/>
            <person name="Steffens U.A."/>
            <person name="Heycke N."/>
            <person name="Schmitt S."/>
            <person name="Rinke C."/>
            <person name="Helfrich E.J."/>
            <person name="Brachmann A.O."/>
            <person name="Gurgui C."/>
            <person name="Wakimoto T."/>
            <person name="Kracht M."/>
            <person name="Crusemann M."/>
            <person name="Hentschel U."/>
            <person name="Abe I."/>
            <person name="Matsunaga S."/>
            <person name="Kalinowski J."/>
            <person name="Takeyama H."/>
            <person name="Piel J."/>
        </authorList>
    </citation>
    <scope>NUCLEOTIDE SEQUENCE [LARGE SCALE GENOMIC DNA]</scope>
    <source>
        <strain evidence="3">TSY1</strain>
    </source>
</reference>
<name>W4LTX2_ENTF1</name>
<evidence type="ECO:0000313" key="3">
    <source>
        <dbReference type="Proteomes" id="UP000019141"/>
    </source>
</evidence>